<sequence length="323" mass="36423">MTSNNNAASGANLYEDHSGVSTAAFNNPYDALIEVSNNDTKELQARYDTHRTTRNGQQKGKLLDANFQGVNIDQILLRLHDKTVQPGFVDPRFCLVFWARPPQKVKALIGKVQQKLLTAAPNLWLMPQDNLHMTALEITHSRTEPEILSLVETIKPSIPTIMNYTHAHRARLIKPMIGFDASALALSFVPAAGESLPNGRTEADDAFTYHHLRRDLYGICENADVKVESRYVVPSSHLTIGRFISTCHFEKEGKVDAERVKKLVETIEEVNEWLKREYWPVEGAERQVKEGGEWIVGEEKGLDARWGRLWYGDGETIELGKGF</sequence>
<dbReference type="Proteomes" id="UP000800041">
    <property type="component" value="Unassembled WGS sequence"/>
</dbReference>
<accession>A0A6G1GXT8</accession>
<evidence type="ECO:0000313" key="1">
    <source>
        <dbReference type="EMBL" id="KAF1985776.1"/>
    </source>
</evidence>
<name>A0A6G1GXT8_9PEZI</name>
<evidence type="ECO:0000313" key="2">
    <source>
        <dbReference type="Proteomes" id="UP000800041"/>
    </source>
</evidence>
<dbReference type="AlphaFoldDB" id="A0A6G1GXT8"/>
<evidence type="ECO:0008006" key="3">
    <source>
        <dbReference type="Google" id="ProtNLM"/>
    </source>
</evidence>
<dbReference type="SUPFAM" id="SSF55144">
    <property type="entry name" value="LigT-like"/>
    <property type="match status" value="1"/>
</dbReference>
<dbReference type="EMBL" id="ML977160">
    <property type="protein sequence ID" value="KAF1985776.1"/>
    <property type="molecule type" value="Genomic_DNA"/>
</dbReference>
<keyword evidence="2" id="KW-1185">Reference proteome</keyword>
<proteinExistence type="predicted"/>
<dbReference type="OrthoDB" id="2967263at2759"/>
<dbReference type="InterPro" id="IPR009097">
    <property type="entry name" value="Cyclic_Pdiesterase"/>
</dbReference>
<protein>
    <recommendedName>
        <fullName evidence="3">RNA ligase/cyclic nucleotide phosphodiesterase</fullName>
    </recommendedName>
</protein>
<reference evidence="1" key="1">
    <citation type="journal article" date="2020" name="Stud. Mycol.">
        <title>101 Dothideomycetes genomes: a test case for predicting lifestyles and emergence of pathogens.</title>
        <authorList>
            <person name="Haridas S."/>
            <person name="Albert R."/>
            <person name="Binder M."/>
            <person name="Bloem J."/>
            <person name="Labutti K."/>
            <person name="Salamov A."/>
            <person name="Andreopoulos B."/>
            <person name="Baker S."/>
            <person name="Barry K."/>
            <person name="Bills G."/>
            <person name="Bluhm B."/>
            <person name="Cannon C."/>
            <person name="Castanera R."/>
            <person name="Culley D."/>
            <person name="Daum C."/>
            <person name="Ezra D."/>
            <person name="Gonzalez J."/>
            <person name="Henrissat B."/>
            <person name="Kuo A."/>
            <person name="Liang C."/>
            <person name="Lipzen A."/>
            <person name="Lutzoni F."/>
            <person name="Magnuson J."/>
            <person name="Mondo S."/>
            <person name="Nolan M."/>
            <person name="Ohm R."/>
            <person name="Pangilinan J."/>
            <person name="Park H.-J."/>
            <person name="Ramirez L."/>
            <person name="Alfaro M."/>
            <person name="Sun H."/>
            <person name="Tritt A."/>
            <person name="Yoshinaga Y."/>
            <person name="Zwiers L.-H."/>
            <person name="Turgeon B."/>
            <person name="Goodwin S."/>
            <person name="Spatafora J."/>
            <person name="Crous P."/>
            <person name="Grigoriev I."/>
        </authorList>
    </citation>
    <scope>NUCLEOTIDE SEQUENCE</scope>
    <source>
        <strain evidence="1">CBS 113979</strain>
    </source>
</reference>
<gene>
    <name evidence="1" type="ORF">K402DRAFT_413071</name>
</gene>
<organism evidence="1 2">
    <name type="scientific">Aulographum hederae CBS 113979</name>
    <dbReference type="NCBI Taxonomy" id="1176131"/>
    <lineage>
        <taxon>Eukaryota</taxon>
        <taxon>Fungi</taxon>
        <taxon>Dikarya</taxon>
        <taxon>Ascomycota</taxon>
        <taxon>Pezizomycotina</taxon>
        <taxon>Dothideomycetes</taxon>
        <taxon>Pleosporomycetidae</taxon>
        <taxon>Aulographales</taxon>
        <taxon>Aulographaceae</taxon>
    </lineage>
</organism>